<dbReference type="Gene3D" id="2.60.260.20">
    <property type="entry name" value="Urease metallochaperone UreE, N-terminal domain"/>
    <property type="match status" value="1"/>
</dbReference>
<feature type="region of interest" description="Disordered" evidence="6">
    <location>
        <begin position="131"/>
        <end position="163"/>
    </location>
</feature>
<accession>A0A498C6R9</accession>
<dbReference type="NCBIfam" id="NF009751">
    <property type="entry name" value="PRK13261.1-1"/>
    <property type="match status" value="1"/>
</dbReference>
<dbReference type="InterPro" id="IPR004029">
    <property type="entry name" value="UreE_N"/>
</dbReference>
<dbReference type="Pfam" id="PF02814">
    <property type="entry name" value="UreE_N"/>
    <property type="match status" value="1"/>
</dbReference>
<dbReference type="GO" id="GO:0005737">
    <property type="term" value="C:cytoplasm"/>
    <property type="evidence" value="ECO:0007669"/>
    <property type="project" value="UniProtKB-SubCell"/>
</dbReference>
<comment type="similarity">
    <text evidence="5">Belongs to the UreE family.</text>
</comment>
<keyword evidence="3 5" id="KW-0533">Nickel</keyword>
<sequence length="163" mass="17949">MMLTLIERLSDSAPPDATLTLPFQVRQKSRFRARLDDGREVGVILSRGEILRDGQCLRAEDGTVVRVRAADEAVSTLRSDDGLALARACYHLGNRHVPLQIGAGFARYLHDHVLDDMLRGLGLEVLSEQAPFEPEPGAYGGGHGHGHNHGHDPNHQHDHAHEH</sequence>
<evidence type="ECO:0000313" key="8">
    <source>
        <dbReference type="EMBL" id="RLK51575.1"/>
    </source>
</evidence>
<dbReference type="SUPFAM" id="SSF69287">
    <property type="entry name" value="Urease metallochaperone UreE, N-terminal domain"/>
    <property type="match status" value="1"/>
</dbReference>
<dbReference type="GO" id="GO:0016151">
    <property type="term" value="F:nickel cation binding"/>
    <property type="evidence" value="ECO:0007669"/>
    <property type="project" value="UniProtKB-UniRule"/>
</dbReference>
<evidence type="ECO:0000256" key="5">
    <source>
        <dbReference type="HAMAP-Rule" id="MF_00822"/>
    </source>
</evidence>
<dbReference type="SUPFAM" id="SSF69737">
    <property type="entry name" value="Urease metallochaperone UreE, C-terminal domain"/>
    <property type="match status" value="1"/>
</dbReference>
<gene>
    <name evidence="5" type="primary">ureE</name>
    <name evidence="8" type="ORF">DFR31_1518</name>
</gene>
<evidence type="ECO:0000256" key="4">
    <source>
        <dbReference type="ARBA" id="ARBA00023186"/>
    </source>
</evidence>
<comment type="function">
    <text evidence="5">Involved in urease metallocenter assembly. Binds nickel. Probably functions as a nickel donor during metallocenter assembly.</text>
</comment>
<dbReference type="Gene3D" id="3.30.70.790">
    <property type="entry name" value="UreE, C-terminal domain"/>
    <property type="match status" value="1"/>
</dbReference>
<comment type="caution">
    <text evidence="8">The sequence shown here is derived from an EMBL/GenBank/DDBJ whole genome shotgun (WGS) entry which is preliminary data.</text>
</comment>
<organism evidence="8 9">
    <name type="scientific">Alkalispirillum mobile</name>
    <dbReference type="NCBI Taxonomy" id="85925"/>
    <lineage>
        <taxon>Bacteria</taxon>
        <taxon>Pseudomonadati</taxon>
        <taxon>Pseudomonadota</taxon>
        <taxon>Gammaproteobacteria</taxon>
        <taxon>Chromatiales</taxon>
        <taxon>Ectothiorhodospiraceae</taxon>
        <taxon>Alkalispirillum</taxon>
    </lineage>
</organism>
<dbReference type="GO" id="GO:0051082">
    <property type="term" value="F:unfolded protein binding"/>
    <property type="evidence" value="ECO:0007669"/>
    <property type="project" value="UniProtKB-UniRule"/>
</dbReference>
<dbReference type="Proteomes" id="UP000275461">
    <property type="component" value="Unassembled WGS sequence"/>
</dbReference>
<evidence type="ECO:0000313" key="9">
    <source>
        <dbReference type="Proteomes" id="UP000275461"/>
    </source>
</evidence>
<feature type="domain" description="UreE urease accessory N-terminal" evidence="7">
    <location>
        <begin position="2"/>
        <end position="65"/>
    </location>
</feature>
<dbReference type="SMART" id="SM00988">
    <property type="entry name" value="UreE_N"/>
    <property type="match status" value="1"/>
</dbReference>
<dbReference type="HAMAP" id="MF_00822">
    <property type="entry name" value="UreE"/>
    <property type="match status" value="1"/>
</dbReference>
<dbReference type="GO" id="GO:0065003">
    <property type="term" value="P:protein-containing complex assembly"/>
    <property type="evidence" value="ECO:0007669"/>
    <property type="project" value="InterPro"/>
</dbReference>
<evidence type="ECO:0000259" key="7">
    <source>
        <dbReference type="SMART" id="SM00988"/>
    </source>
</evidence>
<name>A0A498C6R9_9GAMM</name>
<proteinExistence type="inferred from homology"/>
<evidence type="ECO:0000256" key="1">
    <source>
        <dbReference type="ARBA" id="ARBA00004496"/>
    </source>
</evidence>
<dbReference type="InterPro" id="IPR036118">
    <property type="entry name" value="UreE_N_sf"/>
</dbReference>
<dbReference type="InterPro" id="IPR012406">
    <property type="entry name" value="UreE"/>
</dbReference>
<protein>
    <recommendedName>
        <fullName evidence="5">Urease accessory protein UreE</fullName>
    </recommendedName>
</protein>
<dbReference type="GO" id="GO:0019627">
    <property type="term" value="P:urea metabolic process"/>
    <property type="evidence" value="ECO:0007669"/>
    <property type="project" value="InterPro"/>
</dbReference>
<dbReference type="AlphaFoldDB" id="A0A498C6R9"/>
<dbReference type="PIRSF" id="PIRSF036402">
    <property type="entry name" value="Ureas_acces_UreE"/>
    <property type="match status" value="1"/>
</dbReference>
<dbReference type="CDD" id="cd00571">
    <property type="entry name" value="UreE"/>
    <property type="match status" value="1"/>
</dbReference>
<keyword evidence="9" id="KW-1185">Reference proteome</keyword>
<dbReference type="GO" id="GO:0006457">
    <property type="term" value="P:protein folding"/>
    <property type="evidence" value="ECO:0007669"/>
    <property type="project" value="InterPro"/>
</dbReference>
<keyword evidence="2 5" id="KW-0963">Cytoplasm</keyword>
<dbReference type="Pfam" id="PF05194">
    <property type="entry name" value="UreE_C"/>
    <property type="match status" value="1"/>
</dbReference>
<dbReference type="EMBL" id="RCDA01000001">
    <property type="protein sequence ID" value="RLK51575.1"/>
    <property type="molecule type" value="Genomic_DNA"/>
</dbReference>
<reference evidence="8 9" key="1">
    <citation type="submission" date="2018-10" db="EMBL/GenBank/DDBJ databases">
        <title>Genomic Encyclopedia of Type Strains, Phase IV (KMG-IV): sequencing the most valuable type-strain genomes for metagenomic binning, comparative biology and taxonomic classification.</title>
        <authorList>
            <person name="Goeker M."/>
        </authorList>
    </citation>
    <scope>NUCLEOTIDE SEQUENCE [LARGE SCALE GENOMIC DNA]</scope>
    <source>
        <strain evidence="8 9">DSM 12769</strain>
    </source>
</reference>
<evidence type="ECO:0000256" key="2">
    <source>
        <dbReference type="ARBA" id="ARBA00022490"/>
    </source>
</evidence>
<keyword evidence="4 5" id="KW-0143">Chaperone</keyword>
<evidence type="ECO:0000256" key="6">
    <source>
        <dbReference type="SAM" id="MobiDB-lite"/>
    </source>
</evidence>
<dbReference type="InterPro" id="IPR007864">
    <property type="entry name" value="UreE_C_dom"/>
</dbReference>
<evidence type="ECO:0000256" key="3">
    <source>
        <dbReference type="ARBA" id="ARBA00022596"/>
    </source>
</evidence>
<feature type="compositionally biased region" description="Basic and acidic residues" evidence="6">
    <location>
        <begin position="149"/>
        <end position="163"/>
    </location>
</feature>
<comment type="subcellular location">
    <subcellularLocation>
        <location evidence="1 5">Cytoplasm</location>
    </subcellularLocation>
</comment>